<name>A0A1Y2HKD5_9FUNG</name>
<keyword evidence="2" id="KW-1185">Reference proteome</keyword>
<proteinExistence type="predicted"/>
<accession>A0A1Y2HKD5</accession>
<gene>
    <name evidence="1" type="ORF">BCR44DRAFT_1434964</name>
</gene>
<protein>
    <submittedName>
        <fullName evidence="1">Uncharacterized protein</fullName>
    </submittedName>
</protein>
<organism evidence="1 2">
    <name type="scientific">Catenaria anguillulae PL171</name>
    <dbReference type="NCBI Taxonomy" id="765915"/>
    <lineage>
        <taxon>Eukaryota</taxon>
        <taxon>Fungi</taxon>
        <taxon>Fungi incertae sedis</taxon>
        <taxon>Blastocladiomycota</taxon>
        <taxon>Blastocladiomycetes</taxon>
        <taxon>Blastocladiales</taxon>
        <taxon>Catenariaceae</taxon>
        <taxon>Catenaria</taxon>
    </lineage>
</organism>
<dbReference type="AlphaFoldDB" id="A0A1Y2HKD5"/>
<reference evidence="1 2" key="1">
    <citation type="submission" date="2016-07" db="EMBL/GenBank/DDBJ databases">
        <title>Pervasive Adenine N6-methylation of Active Genes in Fungi.</title>
        <authorList>
            <consortium name="DOE Joint Genome Institute"/>
            <person name="Mondo S.J."/>
            <person name="Dannebaum R.O."/>
            <person name="Kuo R.C."/>
            <person name="Labutti K."/>
            <person name="Haridas S."/>
            <person name="Kuo A."/>
            <person name="Salamov A."/>
            <person name="Ahrendt S.R."/>
            <person name="Lipzen A."/>
            <person name="Sullivan W."/>
            <person name="Andreopoulos W.B."/>
            <person name="Clum A."/>
            <person name="Lindquist E."/>
            <person name="Daum C."/>
            <person name="Ramamoorthy G.K."/>
            <person name="Gryganskyi A."/>
            <person name="Culley D."/>
            <person name="Magnuson J.K."/>
            <person name="James T.Y."/>
            <person name="O'Malley M.A."/>
            <person name="Stajich J.E."/>
            <person name="Spatafora J.W."/>
            <person name="Visel A."/>
            <person name="Grigoriev I.V."/>
        </authorList>
    </citation>
    <scope>NUCLEOTIDE SEQUENCE [LARGE SCALE GENOMIC DNA]</scope>
    <source>
        <strain evidence="1 2">PL171</strain>
    </source>
</reference>
<dbReference type="EMBL" id="MCFL01000024">
    <property type="protein sequence ID" value="ORZ35035.1"/>
    <property type="molecule type" value="Genomic_DNA"/>
</dbReference>
<sequence>MSILFQFTFEITKRCRRWRRRHTVGVHPFGIGIWIIGVGLGRTGTHHDGTTSSHIHASSSSHGRRLLCDTLASWVDR</sequence>
<evidence type="ECO:0000313" key="2">
    <source>
        <dbReference type="Proteomes" id="UP000193411"/>
    </source>
</evidence>
<dbReference type="Proteomes" id="UP000193411">
    <property type="component" value="Unassembled WGS sequence"/>
</dbReference>
<comment type="caution">
    <text evidence="1">The sequence shown here is derived from an EMBL/GenBank/DDBJ whole genome shotgun (WGS) entry which is preliminary data.</text>
</comment>
<evidence type="ECO:0000313" key="1">
    <source>
        <dbReference type="EMBL" id="ORZ35035.1"/>
    </source>
</evidence>